<name>A0A4Y2P883_ARAVE</name>
<accession>A0A4Y2P883</accession>
<keyword evidence="2" id="KW-1185">Reference proteome</keyword>
<reference evidence="1 2" key="1">
    <citation type="journal article" date="2019" name="Sci. Rep.">
        <title>Orb-weaving spider Araneus ventricosus genome elucidates the spidroin gene catalogue.</title>
        <authorList>
            <person name="Kono N."/>
            <person name="Nakamura H."/>
            <person name="Ohtoshi R."/>
            <person name="Moran D.A.P."/>
            <person name="Shinohara A."/>
            <person name="Yoshida Y."/>
            <person name="Fujiwara M."/>
            <person name="Mori M."/>
            <person name="Tomita M."/>
            <person name="Arakawa K."/>
        </authorList>
    </citation>
    <scope>NUCLEOTIDE SEQUENCE [LARGE SCALE GENOMIC DNA]</scope>
</reference>
<evidence type="ECO:0000313" key="1">
    <source>
        <dbReference type="EMBL" id="GBN46620.1"/>
    </source>
</evidence>
<dbReference type="EMBL" id="BGPR01010518">
    <property type="protein sequence ID" value="GBN46620.1"/>
    <property type="molecule type" value="Genomic_DNA"/>
</dbReference>
<gene>
    <name evidence="1" type="ORF">AVEN_225569_1</name>
</gene>
<dbReference type="Proteomes" id="UP000499080">
    <property type="component" value="Unassembled WGS sequence"/>
</dbReference>
<sequence length="104" mass="12007">MSATRSGIPRQPIGLWWRRYVQAPTVSLYTTNGLCRPVRNLVDTNRCVQELVSVRDMLICGDELRLIKCFYFNRFVTTGFRPARNIPLVVYREQLEPAHVPAPT</sequence>
<comment type="caution">
    <text evidence="1">The sequence shown here is derived from an EMBL/GenBank/DDBJ whole genome shotgun (WGS) entry which is preliminary data.</text>
</comment>
<proteinExistence type="predicted"/>
<evidence type="ECO:0000313" key="2">
    <source>
        <dbReference type="Proteomes" id="UP000499080"/>
    </source>
</evidence>
<protein>
    <submittedName>
        <fullName evidence="1">Uncharacterized protein</fullName>
    </submittedName>
</protein>
<dbReference type="AlphaFoldDB" id="A0A4Y2P883"/>
<organism evidence="1 2">
    <name type="scientific">Araneus ventricosus</name>
    <name type="common">Orbweaver spider</name>
    <name type="synonym">Epeira ventricosa</name>
    <dbReference type="NCBI Taxonomy" id="182803"/>
    <lineage>
        <taxon>Eukaryota</taxon>
        <taxon>Metazoa</taxon>
        <taxon>Ecdysozoa</taxon>
        <taxon>Arthropoda</taxon>
        <taxon>Chelicerata</taxon>
        <taxon>Arachnida</taxon>
        <taxon>Araneae</taxon>
        <taxon>Araneomorphae</taxon>
        <taxon>Entelegynae</taxon>
        <taxon>Araneoidea</taxon>
        <taxon>Araneidae</taxon>
        <taxon>Araneus</taxon>
    </lineage>
</organism>